<organism evidence="2 3">
    <name type="scientific">Ureibacillus galli</name>
    <dbReference type="NCBI Taxonomy" id="2762222"/>
    <lineage>
        <taxon>Bacteria</taxon>
        <taxon>Bacillati</taxon>
        <taxon>Bacillota</taxon>
        <taxon>Bacilli</taxon>
        <taxon>Bacillales</taxon>
        <taxon>Caryophanaceae</taxon>
        <taxon>Ureibacillus</taxon>
    </lineage>
</organism>
<dbReference type="Proteomes" id="UP000640930">
    <property type="component" value="Unassembled WGS sequence"/>
</dbReference>
<keyword evidence="1" id="KW-1133">Transmembrane helix</keyword>
<feature type="transmembrane region" description="Helical" evidence="1">
    <location>
        <begin position="340"/>
        <end position="360"/>
    </location>
</feature>
<comment type="caution">
    <text evidence="2">The sequence shown here is derived from an EMBL/GenBank/DDBJ whole genome shotgun (WGS) entry which is preliminary data.</text>
</comment>
<feature type="transmembrane region" description="Helical" evidence="1">
    <location>
        <begin position="167"/>
        <end position="189"/>
    </location>
</feature>
<sequence>MKLFLFEMKKIHHTRAFTIFIFLTVLFISGLYIKNYIQQDIIIANKVQQFSEHRSDVFGDIQLYRKQKEEGLLESETEKKLAVASKLHGEINELIQAIQDKKWETELLTEIKVYQSAIVYQEMKGTFEKSKKDMLDTISLNEELLKKGLPKEDMDLSIQPPIFMKKIVSLLLNPFGFLILLLILGTSITREFEEKNIQMVYVLPVSRPYYIMNKFISLVVIGIFWLFIVFFISYLLPYLFTETTENSFSYPLMSMEGNFITSSHYLKEAMIYSLFYMIFSISILIFFGFLIRNTIVTYLLIIFLHIGNFIILTNGFMYQVNPFTYGMVDLGVINDDTQSFFGTSLLFGASIVLMIMSIYMNKRRGIR</sequence>
<dbReference type="RefSeq" id="WP_191705945.1">
    <property type="nucleotide sequence ID" value="NZ_JACSQA010000002.1"/>
</dbReference>
<feature type="transmembrane region" description="Helical" evidence="1">
    <location>
        <begin position="215"/>
        <end position="240"/>
    </location>
</feature>
<evidence type="ECO:0000313" key="2">
    <source>
        <dbReference type="EMBL" id="MBD8025377.1"/>
    </source>
</evidence>
<dbReference type="Pfam" id="PF12679">
    <property type="entry name" value="ABC2_membrane_2"/>
    <property type="match status" value="1"/>
</dbReference>
<feature type="transmembrane region" description="Helical" evidence="1">
    <location>
        <begin position="12"/>
        <end position="33"/>
    </location>
</feature>
<feature type="transmembrane region" description="Helical" evidence="1">
    <location>
        <begin position="269"/>
        <end position="291"/>
    </location>
</feature>
<dbReference type="PANTHER" id="PTHR37305:SF1">
    <property type="entry name" value="MEMBRANE PROTEIN"/>
    <property type="match status" value="1"/>
</dbReference>
<accession>A0ABR8X8E4</accession>
<keyword evidence="1" id="KW-0812">Transmembrane</keyword>
<feature type="transmembrane region" description="Helical" evidence="1">
    <location>
        <begin position="298"/>
        <end position="320"/>
    </location>
</feature>
<dbReference type="PANTHER" id="PTHR37305">
    <property type="entry name" value="INTEGRAL MEMBRANE PROTEIN-RELATED"/>
    <property type="match status" value="1"/>
</dbReference>
<gene>
    <name evidence="2" type="ORF">H9636_01785</name>
</gene>
<keyword evidence="3" id="KW-1185">Reference proteome</keyword>
<protein>
    <submittedName>
        <fullName evidence="2">ABC transporter permease subunit</fullName>
    </submittedName>
</protein>
<evidence type="ECO:0000256" key="1">
    <source>
        <dbReference type="SAM" id="Phobius"/>
    </source>
</evidence>
<evidence type="ECO:0000313" key="3">
    <source>
        <dbReference type="Proteomes" id="UP000640930"/>
    </source>
</evidence>
<name>A0ABR8X8E4_9BACL</name>
<keyword evidence="1" id="KW-0472">Membrane</keyword>
<proteinExistence type="predicted"/>
<reference evidence="2 3" key="1">
    <citation type="submission" date="2020-08" db="EMBL/GenBank/DDBJ databases">
        <title>A Genomic Blueprint of the Chicken Gut Microbiome.</title>
        <authorList>
            <person name="Gilroy R."/>
            <person name="Ravi A."/>
            <person name="Getino M."/>
            <person name="Pursley I."/>
            <person name="Horton D.L."/>
            <person name="Alikhan N.-F."/>
            <person name="Baker D."/>
            <person name="Gharbi K."/>
            <person name="Hall N."/>
            <person name="Watson M."/>
            <person name="Adriaenssens E.M."/>
            <person name="Foster-Nyarko E."/>
            <person name="Jarju S."/>
            <person name="Secka A."/>
            <person name="Antonio M."/>
            <person name="Oren A."/>
            <person name="Chaudhuri R."/>
            <person name="La Ragione R.M."/>
            <person name="Hildebrand F."/>
            <person name="Pallen M.J."/>
        </authorList>
    </citation>
    <scope>NUCLEOTIDE SEQUENCE [LARGE SCALE GENOMIC DNA]</scope>
    <source>
        <strain evidence="2 3">Re31</strain>
    </source>
</reference>
<dbReference type="EMBL" id="JACSQA010000002">
    <property type="protein sequence ID" value="MBD8025377.1"/>
    <property type="molecule type" value="Genomic_DNA"/>
</dbReference>